<dbReference type="PANTHER" id="PTHR11245:SF6">
    <property type="entry name" value="DUF19 DOMAIN-CONTAINING PROTEIN"/>
    <property type="match status" value="1"/>
</dbReference>
<dbReference type="InterPro" id="IPR004978">
    <property type="entry name" value="Stanniocalcin"/>
</dbReference>
<dbReference type="Proteomes" id="UP001201812">
    <property type="component" value="Unassembled WGS sequence"/>
</dbReference>
<dbReference type="EMBL" id="JAKKPZ010000100">
    <property type="protein sequence ID" value="KAI1702335.1"/>
    <property type="molecule type" value="Genomic_DNA"/>
</dbReference>
<reference evidence="6" key="1">
    <citation type="submission" date="2022-01" db="EMBL/GenBank/DDBJ databases">
        <title>Genome Sequence Resource for Two Populations of Ditylenchus destructor, the Migratory Endoparasitic Phytonematode.</title>
        <authorList>
            <person name="Zhang H."/>
            <person name="Lin R."/>
            <person name="Xie B."/>
        </authorList>
    </citation>
    <scope>NUCLEOTIDE SEQUENCE</scope>
    <source>
        <strain evidence="6">BazhouSP</strain>
    </source>
</reference>
<dbReference type="AlphaFoldDB" id="A0AAD4MQ51"/>
<evidence type="ECO:0000256" key="1">
    <source>
        <dbReference type="ARBA" id="ARBA00008693"/>
    </source>
</evidence>
<dbReference type="GO" id="GO:0005179">
    <property type="term" value="F:hormone activity"/>
    <property type="evidence" value="ECO:0007669"/>
    <property type="project" value="UniProtKB-KW"/>
</dbReference>
<gene>
    <name evidence="6" type="ORF">DdX_15517</name>
</gene>
<organism evidence="6 7">
    <name type="scientific">Ditylenchus destructor</name>
    <dbReference type="NCBI Taxonomy" id="166010"/>
    <lineage>
        <taxon>Eukaryota</taxon>
        <taxon>Metazoa</taxon>
        <taxon>Ecdysozoa</taxon>
        <taxon>Nematoda</taxon>
        <taxon>Chromadorea</taxon>
        <taxon>Rhabditida</taxon>
        <taxon>Tylenchina</taxon>
        <taxon>Tylenchomorpha</taxon>
        <taxon>Sphaerularioidea</taxon>
        <taxon>Anguinidae</taxon>
        <taxon>Anguininae</taxon>
        <taxon>Ditylenchus</taxon>
    </lineage>
</organism>
<evidence type="ECO:0000256" key="5">
    <source>
        <dbReference type="SAM" id="SignalP"/>
    </source>
</evidence>
<keyword evidence="5" id="KW-0732">Signal</keyword>
<keyword evidence="4" id="KW-1015">Disulfide bond</keyword>
<proteinExistence type="inferred from homology"/>
<dbReference type="Pfam" id="PF03298">
    <property type="entry name" value="Stanniocalcin"/>
    <property type="match status" value="1"/>
</dbReference>
<evidence type="ECO:0000256" key="3">
    <source>
        <dbReference type="ARBA" id="ARBA00022702"/>
    </source>
</evidence>
<keyword evidence="3" id="KW-0372">Hormone</keyword>
<evidence type="ECO:0000313" key="6">
    <source>
        <dbReference type="EMBL" id="KAI1702335.1"/>
    </source>
</evidence>
<feature type="signal peptide" evidence="5">
    <location>
        <begin position="1"/>
        <end position="22"/>
    </location>
</feature>
<sequence>MCHLTSTFFAILFGALILVTCAQEDSSGSLVKNASGNLTTGTPMITLMPFETSHMPSSPSGIQRCEKYQEFENEVHCGESGYPIGYGYRYCRRFYENLDKFTESGKKFVECAAKCLIDRLGKYIDQNFTTCSNLHDYAYDTHPDCYVQCGFCSVITKSANIKAFFSVIELKDLAVRTVLQTGAKCAGVFWDAIKKAAKDVAVTREDLIDIADRVMVFGHA</sequence>
<protein>
    <submittedName>
        <fullName evidence="6">Stanniocalcin family domain-containing protein</fullName>
    </submittedName>
</protein>
<keyword evidence="7" id="KW-1185">Reference proteome</keyword>
<feature type="chain" id="PRO_5042208148" evidence="5">
    <location>
        <begin position="23"/>
        <end position="220"/>
    </location>
</feature>
<evidence type="ECO:0000256" key="2">
    <source>
        <dbReference type="ARBA" id="ARBA00011748"/>
    </source>
</evidence>
<dbReference type="PANTHER" id="PTHR11245">
    <property type="entry name" value="STANNIOCALCIN"/>
    <property type="match status" value="1"/>
</dbReference>
<name>A0AAD4MQ51_9BILA</name>
<evidence type="ECO:0000256" key="4">
    <source>
        <dbReference type="ARBA" id="ARBA00023157"/>
    </source>
</evidence>
<evidence type="ECO:0000313" key="7">
    <source>
        <dbReference type="Proteomes" id="UP001201812"/>
    </source>
</evidence>
<accession>A0AAD4MQ51</accession>
<dbReference type="GO" id="GO:0005615">
    <property type="term" value="C:extracellular space"/>
    <property type="evidence" value="ECO:0007669"/>
    <property type="project" value="TreeGrafter"/>
</dbReference>
<comment type="subunit">
    <text evidence="2">Homodimer; disulfide-linked.</text>
</comment>
<dbReference type="GO" id="GO:0006874">
    <property type="term" value="P:intracellular calcium ion homeostasis"/>
    <property type="evidence" value="ECO:0007669"/>
    <property type="project" value="TreeGrafter"/>
</dbReference>
<comment type="caution">
    <text evidence="6">The sequence shown here is derived from an EMBL/GenBank/DDBJ whole genome shotgun (WGS) entry which is preliminary data.</text>
</comment>
<comment type="similarity">
    <text evidence="1">Belongs to the stanniocalcin family.</text>
</comment>